<evidence type="ECO:0000313" key="7">
    <source>
        <dbReference type="EMBL" id="MDT2369280.1"/>
    </source>
</evidence>
<name>A0A132ZG80_ENTFC</name>
<reference evidence="4 17" key="2">
    <citation type="submission" date="2016-01" db="EMBL/GenBank/DDBJ databases">
        <title>Molecular Mechanisms for transfer of large genomic segments between Enterococcus faecium strains.</title>
        <authorList>
            <person name="Garcia-Solache M.A."/>
            <person name="Lebreton F."/>
            <person name="Mclaughlin R.E."/>
            <person name="Whiteaker J.D."/>
            <person name="Gilmore M.S."/>
            <person name="Rice L.B."/>
        </authorList>
    </citation>
    <scope>NUCLEOTIDE SEQUENCE [LARGE SCALE GENOMIC DNA]</scope>
    <source>
        <strain evidence="4 17">D344RRF x C68</strain>
    </source>
</reference>
<dbReference type="EMBL" id="MVGJ01000018">
    <property type="protein sequence ID" value="OOL83348.1"/>
    <property type="molecule type" value="Genomic_DNA"/>
</dbReference>
<dbReference type="Proteomes" id="UP001260956">
    <property type="component" value="Unassembled WGS sequence"/>
</dbReference>
<evidence type="ECO:0000313" key="12">
    <source>
        <dbReference type="EMBL" id="PZM55881.1"/>
    </source>
</evidence>
<dbReference type="EMBL" id="JARPTX010000008">
    <property type="protein sequence ID" value="MDT2369280.1"/>
    <property type="molecule type" value="Genomic_DNA"/>
</dbReference>
<dbReference type="Gene3D" id="3.30.720.20">
    <property type="entry name" value="Protein of unknown function DUF1797"/>
    <property type="match status" value="1"/>
</dbReference>
<dbReference type="EMBL" id="FKLM01000013">
    <property type="protein sequence ID" value="SAM42875.1"/>
    <property type="molecule type" value="Genomic_DNA"/>
</dbReference>
<evidence type="ECO:0000313" key="17">
    <source>
        <dbReference type="Proteomes" id="UP000070452"/>
    </source>
</evidence>
<reference evidence="2 28" key="10">
    <citation type="submission" date="2018-07" db="EMBL/GenBank/DDBJ databases">
        <title>High quality draft genome sequencing of Enterococcus faecium exhibiting probiotic potential isolated from mucus of freshwater fish.</title>
        <authorList>
            <person name="El-Jeni R."/>
            <person name="Ghedira K."/>
            <person name="Abdelhak S."/>
            <person name="El-Bour M."/>
            <person name="Bouhaouala-Zahar B."/>
        </authorList>
    </citation>
    <scope>NUCLEOTIDE SEQUENCE [LARGE SCALE GENOMIC DNA]</scope>
    <source>
        <strain evidence="2 28">R.A73</strain>
    </source>
</reference>
<evidence type="ECO:0000313" key="19">
    <source>
        <dbReference type="Proteomes" id="UP000191171"/>
    </source>
</evidence>
<evidence type="ECO:0000313" key="4">
    <source>
        <dbReference type="EMBL" id="KWX16759.1"/>
    </source>
</evidence>
<dbReference type="EMBL" id="CP033041">
    <property type="protein sequence ID" value="AYM73424.1"/>
    <property type="molecule type" value="Genomic_DNA"/>
</dbReference>
<dbReference type="OMA" id="TYDKATT"/>
<dbReference type="AlphaFoldDB" id="A0A132ZG80"/>
<reference evidence="11 22" key="7">
    <citation type="submission" date="2017-10" db="EMBL/GenBank/DDBJ databases">
        <title>Draft genomes of the Enterococcus faecium isolated from human feces before and after Helicobacter pylori eradication therapy.</title>
        <authorList>
            <person name="Prianichniikov N.A."/>
            <person name="Glushchenko O.E."/>
            <person name="Malakhova M.V."/>
        </authorList>
    </citation>
    <scope>NUCLEOTIDE SEQUENCE [LARGE SCALE GENOMIC DNA]</scope>
    <source>
        <strain evidence="11 22">Hp_5-7</strain>
    </source>
</reference>
<dbReference type="InterPro" id="IPR014904">
    <property type="entry name" value="YkuJ-like"/>
</dbReference>
<reference evidence="10 20" key="5">
    <citation type="submission" date="2017-05" db="EMBL/GenBank/DDBJ databases">
        <title>The Genome Sequence of Enterococcus faecium 6F2_DIV0138.</title>
        <authorList>
            <consortium name="The Broad Institute Genomics Platform"/>
            <consortium name="The Broad Institute Genomic Center for Infectious Diseases"/>
            <person name="Earl A."/>
            <person name="Manson A."/>
            <person name="Schwartman J."/>
            <person name="Gilmore M."/>
            <person name="Abouelleil A."/>
            <person name="Cao P."/>
            <person name="Chapman S."/>
            <person name="Cusick C."/>
            <person name="Shea T."/>
            <person name="Young S."/>
            <person name="Neafsey D."/>
            <person name="Nusbaum C."/>
            <person name="Birren B."/>
        </authorList>
    </citation>
    <scope>NUCLEOTIDE SEQUENCE [LARGE SCALE GENOMIC DNA]</scope>
    <source>
        <strain evidence="10 20">6F2_DIV0138</strain>
    </source>
</reference>
<dbReference type="Proteomes" id="UP000469871">
    <property type="component" value="Unassembled WGS sequence"/>
</dbReference>
<gene>
    <name evidence="10" type="ORF">A5804_001812</name>
    <name evidence="9" type="ORF">A5810_000193</name>
    <name evidence="4" type="ORF">AWT83_14785</name>
    <name evidence="8" type="ORF">B1P95_04325</name>
    <name evidence="11" type="ORF">CQR37_08165</name>
    <name evidence="15" type="ORF">CYQ77_05885</name>
    <name evidence="1" type="ORF">D9Z05_09280</name>
    <name evidence="12" type="ORF">DKP91_07100</name>
    <name evidence="16" type="ORF">DTPHA_601135</name>
    <name evidence="2" type="ORF">DTX73_04195</name>
    <name evidence="13" type="ORF">EB12_02813</name>
    <name evidence="14" type="ORF">EGW36_03215</name>
    <name evidence="3" type="ORF">GBM73_04860</name>
    <name evidence="5" type="ORF">KYX88_08520</name>
    <name evidence="6" type="ORF">M3X98_08160</name>
    <name evidence="7" type="ORF">P6Z85_03630</name>
</gene>
<proteinExistence type="predicted"/>
<dbReference type="EMBL" id="NGKW01000001">
    <property type="protein sequence ID" value="OTN95869.1"/>
    <property type="molecule type" value="Genomic_DNA"/>
</dbReference>
<evidence type="ECO:0000313" key="23">
    <source>
        <dbReference type="Proteomes" id="UP000249070"/>
    </source>
</evidence>
<dbReference type="EMBL" id="RKNM01000002">
    <property type="protein sequence ID" value="ROX58212.1"/>
    <property type="molecule type" value="Genomic_DNA"/>
</dbReference>
<reference evidence="16 18" key="3">
    <citation type="submission" date="2016-04" db="EMBL/GenBank/DDBJ databases">
        <authorList>
            <person name="Millard A."/>
        </authorList>
    </citation>
    <scope>NUCLEOTIDE SEQUENCE [LARGE SCALE GENOMIC DNA]</scope>
    <source>
        <strain evidence="16">Isolate 22</strain>
    </source>
</reference>
<dbReference type="EMBL" id="LRHK01000005">
    <property type="protein sequence ID" value="KWX16759.1"/>
    <property type="molecule type" value="Genomic_DNA"/>
</dbReference>
<evidence type="ECO:0000313" key="14">
    <source>
        <dbReference type="EMBL" id="ROX58212.1"/>
    </source>
</evidence>
<reference evidence="8 19" key="4">
    <citation type="submission" date="2017-02" db="EMBL/GenBank/DDBJ databases">
        <title>Clonality and virulence of isolates of VRE in Hematopoietic Stem Cell Transplanted (HSCT) patients.</title>
        <authorList>
            <person name="Marchi A.P."/>
            <person name="Martins R.C."/>
            <person name="Marie S.K."/>
            <person name="Levin A.S."/>
            <person name="Costa S.F."/>
        </authorList>
    </citation>
    <scope>NUCLEOTIDE SEQUENCE [LARGE SCALE GENOMIC DNA]</scope>
    <source>
        <strain evidence="8 19">LIM1759</strain>
    </source>
</reference>
<evidence type="ECO:0000313" key="27">
    <source>
        <dbReference type="Proteomes" id="UP000289562"/>
    </source>
</evidence>
<reference evidence="7" key="16">
    <citation type="submission" date="2023-03" db="EMBL/GenBank/DDBJ databases">
        <authorList>
            <person name="Shen W."/>
            <person name="Cai J."/>
        </authorList>
    </citation>
    <scope>NUCLEOTIDE SEQUENCE</scope>
    <source>
        <strain evidence="7">B1010-2</strain>
    </source>
</reference>
<dbReference type="PATRIC" id="fig|1352.1358.peg.2207"/>
<organism evidence="3 29">
    <name type="scientific">Enterococcus faecium</name>
    <name type="common">Streptococcus faecium</name>
    <dbReference type="NCBI Taxonomy" id="1352"/>
    <lineage>
        <taxon>Bacteria</taxon>
        <taxon>Bacillati</taxon>
        <taxon>Bacillota</taxon>
        <taxon>Bacilli</taxon>
        <taxon>Lactobacillales</taxon>
        <taxon>Enterococcaceae</taxon>
        <taxon>Enterococcus</taxon>
    </lineage>
</organism>
<dbReference type="Proteomes" id="UP000249070">
    <property type="component" value="Unassembled WGS sequence"/>
</dbReference>
<evidence type="ECO:0000313" key="28">
    <source>
        <dbReference type="Proteomes" id="UP000448762"/>
    </source>
</evidence>
<dbReference type="Proteomes" id="UP000281752">
    <property type="component" value="Unassembled WGS sequence"/>
</dbReference>
<evidence type="ECO:0000313" key="20">
    <source>
        <dbReference type="Proteomes" id="UP000194737"/>
    </source>
</evidence>
<dbReference type="EMBL" id="NGLB01000001">
    <property type="protein sequence ID" value="OTO00304.1"/>
    <property type="molecule type" value="Genomic_DNA"/>
</dbReference>
<dbReference type="Pfam" id="PF08796">
    <property type="entry name" value="DUF1797"/>
    <property type="match status" value="1"/>
</dbReference>
<evidence type="ECO:0000313" key="3">
    <source>
        <dbReference type="EMBL" id="KAB7576682.1"/>
    </source>
</evidence>
<evidence type="ECO:0000313" key="29">
    <source>
        <dbReference type="Proteomes" id="UP000469871"/>
    </source>
</evidence>
<dbReference type="Proteomes" id="UP000194885">
    <property type="component" value="Unassembled WGS sequence"/>
</dbReference>
<dbReference type="Proteomes" id="UP000275747">
    <property type="component" value="Chromosome"/>
</dbReference>
<evidence type="ECO:0000313" key="18">
    <source>
        <dbReference type="Proteomes" id="UP000183509"/>
    </source>
</evidence>
<dbReference type="GeneID" id="66497994"/>
<reference evidence="3 29" key="13">
    <citation type="submission" date="2019-10" db="EMBL/GenBank/DDBJ databases">
        <title>Evolutionary dynamics of vancomycin-resistant Enterococcus faecium during gastrointestinal tract colonization and bloodstream infection in immunocompromised pediatric patients.</title>
        <authorList>
            <person name="Chilambi G.S."/>
            <person name="Nordstrom H.R."/>
            <person name="Evans D.R."/>
            <person name="Ferrolino J."/>
            <person name="Hayden R.T."/>
            <person name="Maron G.M."/>
            <person name="Vo A.N."/>
            <person name="Gilmore M.S."/>
            <person name="Wolf J."/>
            <person name="Rosch J.W."/>
            <person name="Van Tyne D."/>
        </authorList>
    </citation>
    <scope>NUCLEOTIDE SEQUENCE [LARGE SCALE GENOMIC DNA]</scope>
    <source>
        <strain evidence="3 29">VRECG27</strain>
    </source>
</reference>
<protein>
    <submittedName>
        <fullName evidence="11">DUF1797 domain-containing protein</fullName>
    </submittedName>
    <submittedName>
        <fullName evidence="3">DUF1797 family protein</fullName>
    </submittedName>
    <submittedName>
        <fullName evidence="5">YkuJ family protein</fullName>
    </submittedName>
</protein>
<reference evidence="5" key="14">
    <citation type="journal article" date="2022" name="J. Anim. Sci.">
        <title>Whole genome sequence analyses-based assessment of virulence potential and antimicrobial susceptibilities and resistance of Enterococcus faecium strains isolated from commercial swine and cattle probiotic products.</title>
        <authorList>
            <person name="Shridhar P.B."/>
            <person name="Amachawadi R.G."/>
            <person name="Tokach M."/>
            <person name="Patel I."/>
            <person name="Gangiredla J."/>
            <person name="Mammel M."/>
            <person name="Nagaraja T.G."/>
        </authorList>
    </citation>
    <scope>NUCLEOTIDE SEQUENCE</scope>
    <source>
        <strain evidence="5">EF215</strain>
    </source>
</reference>
<dbReference type="Proteomes" id="UP001139644">
    <property type="component" value="Unassembled WGS sequence"/>
</dbReference>
<dbReference type="EMBL" id="PCGC01000015">
    <property type="protein sequence ID" value="PHL21519.1"/>
    <property type="molecule type" value="Genomic_DNA"/>
</dbReference>
<reference evidence="15 27" key="8">
    <citation type="submission" date="2017-12" db="EMBL/GenBank/DDBJ databases">
        <title>A pool of 800 enterococci isolated from chicken carcass rinse samples from New Zealand.</title>
        <authorList>
            <person name="Zhang J."/>
            <person name="Rogers L."/>
            <person name="Midwinter A."/>
            <person name="French N."/>
        </authorList>
    </citation>
    <scope>NUCLEOTIDE SEQUENCE [LARGE SCALE GENOMIC DNA]</scope>
    <source>
        <strain evidence="15 27">EN697</strain>
    </source>
</reference>
<evidence type="ECO:0000313" key="10">
    <source>
        <dbReference type="EMBL" id="OTO00304.1"/>
    </source>
</evidence>
<dbReference type="PIRSF" id="PIRSF037356">
    <property type="entry name" value="DUF1797"/>
    <property type="match status" value="1"/>
</dbReference>
<evidence type="ECO:0000313" key="9">
    <source>
        <dbReference type="EMBL" id="OTN95869.1"/>
    </source>
</evidence>
<reference evidence="9 21" key="6">
    <citation type="submission" date="2017-05" db="EMBL/GenBank/DDBJ databases">
        <title>The Genome Sequence of Enterococcus faecium 7H8_DIV0219.</title>
        <authorList>
            <consortium name="The Broad Institute Genomics Platform"/>
            <consortium name="The Broad Institute Genomic Center for Infectious Diseases"/>
            <person name="Earl A."/>
            <person name="Manson A."/>
            <person name="Schwartman J."/>
            <person name="Gilmore M."/>
            <person name="Abouelleil A."/>
            <person name="Cao P."/>
            <person name="Chapman S."/>
            <person name="Cusick C."/>
            <person name="Shea T."/>
            <person name="Young S."/>
            <person name="Neafsey D."/>
            <person name="Nusbaum C."/>
            <person name="Birren B."/>
        </authorList>
    </citation>
    <scope>NUCLEOTIDE SEQUENCE [LARGE SCALE GENOMIC DNA]</scope>
    <source>
        <strain evidence="9 21">7H8_DIV0219</strain>
    </source>
</reference>
<evidence type="ECO:0000313" key="21">
    <source>
        <dbReference type="Proteomes" id="UP000194885"/>
    </source>
</evidence>
<evidence type="ECO:0000313" key="16">
    <source>
        <dbReference type="EMBL" id="SAM42875.1"/>
    </source>
</evidence>
<reference evidence="1 25" key="11">
    <citation type="submission" date="2018-10" db="EMBL/GenBank/DDBJ databases">
        <title>Escaping from acidified nitrite in gastric host defense: Transcriptomic basis for resistance to free nitrous acid in Enterococcus faecalis.</title>
        <authorList>
            <person name="Yu Z."/>
            <person name="Shi D."/>
            <person name="Liu W."/>
            <person name="Meng F."/>
        </authorList>
    </citation>
    <scope>NUCLEOTIDE SEQUENCE [LARGE SCALE GENOMIC DNA]</scope>
    <source>
        <strain evidence="1 25">JE1</strain>
    </source>
</reference>
<evidence type="ECO:0000313" key="11">
    <source>
        <dbReference type="EMBL" id="PHL21519.1"/>
    </source>
</evidence>
<dbReference type="InterPro" id="IPR038073">
    <property type="entry name" value="YkuJ-like_sf"/>
</dbReference>
<dbReference type="Proteomes" id="UP000070452">
    <property type="component" value="Unassembled WGS sequence"/>
</dbReference>
<reference evidence="13 24" key="1">
    <citation type="submission" date="2015-06" db="EMBL/GenBank/DDBJ databases">
        <title>The Genome Sequence of Enterococcus faecium 131EA1.</title>
        <authorList>
            <consortium name="The Broad Institute Genomics Platform"/>
            <consortium name="The Broad Institute Genome Sequencing Center for Infectious Disease"/>
            <person name="Earl A.M."/>
            <person name="Van Tyne D."/>
            <person name="Lebreton F."/>
            <person name="Saavedra J.T."/>
            <person name="Gilmore M.S."/>
            <person name="Manson Mcguire A."/>
            <person name="Clock S."/>
            <person name="Crupain M."/>
            <person name="Rangan U."/>
            <person name="Young S."/>
            <person name="Abouelleil A."/>
            <person name="Cao P."/>
            <person name="Chapman S.B."/>
            <person name="Griggs A."/>
            <person name="Priest M."/>
            <person name="Shea T."/>
            <person name="Wortman J."/>
            <person name="Nusbaum C."/>
            <person name="Birren B."/>
        </authorList>
    </citation>
    <scope>NUCLEOTIDE SEQUENCE [LARGE SCALE GENOMIC DNA]</scope>
    <source>
        <strain evidence="13 24">131EA1</strain>
    </source>
</reference>
<evidence type="ECO:0000313" key="8">
    <source>
        <dbReference type="EMBL" id="OOL83348.1"/>
    </source>
</evidence>
<evidence type="ECO:0000313" key="24">
    <source>
        <dbReference type="Proteomes" id="UP000253144"/>
    </source>
</evidence>
<evidence type="ECO:0000313" key="6">
    <source>
        <dbReference type="EMBL" id="MDC4248028.1"/>
    </source>
</evidence>
<dbReference type="EMBL" id="JAIFOC010000062">
    <property type="protein sequence ID" value="MBX4222859.1"/>
    <property type="molecule type" value="Genomic_DNA"/>
</dbReference>
<evidence type="ECO:0000313" key="5">
    <source>
        <dbReference type="EMBL" id="MBX4222859.1"/>
    </source>
</evidence>
<dbReference type="EMBL" id="PJVH01000014">
    <property type="protein sequence ID" value="RXU89461.1"/>
    <property type="molecule type" value="Genomic_DNA"/>
</dbReference>
<dbReference type="EMBL" id="QOVC01000003">
    <property type="protein sequence ID" value="KAA0691521.1"/>
    <property type="molecule type" value="Genomic_DNA"/>
</dbReference>
<dbReference type="EMBL" id="LEQJ01000024">
    <property type="protein sequence ID" value="RBS25694.1"/>
    <property type="molecule type" value="Genomic_DNA"/>
</dbReference>
<dbReference type="Proteomes" id="UP000194737">
    <property type="component" value="Unassembled WGS sequence"/>
</dbReference>
<dbReference type="RefSeq" id="WP_002287607.1">
    <property type="nucleotide sequence ID" value="NZ_AP019394.1"/>
</dbReference>
<dbReference type="Proteomes" id="UP000183509">
    <property type="component" value="Unassembled WGS sequence"/>
</dbReference>
<accession>A0A132ZG80</accession>
<dbReference type="STRING" id="1352.AL014_03925"/>
<dbReference type="Proteomes" id="UP000191171">
    <property type="component" value="Unassembled WGS sequence"/>
</dbReference>
<dbReference type="EMBL" id="JAMWMK010000011">
    <property type="protein sequence ID" value="MDC4248028.1"/>
    <property type="molecule type" value="Genomic_DNA"/>
</dbReference>
<evidence type="ECO:0000313" key="2">
    <source>
        <dbReference type="EMBL" id="KAA0691521.1"/>
    </source>
</evidence>
<reference evidence="14 26" key="12">
    <citation type="submission" date="2018-10" db="EMBL/GenBank/DDBJ databases">
        <title>Genotypes and phenotypes of Enterococci isolated from broiler chickens.</title>
        <authorList>
            <person name="Muhammad A.R."/>
            <person name="Diarra M.S."/>
        </authorList>
    </citation>
    <scope>NUCLEOTIDE SEQUENCE [LARGE SCALE GENOMIC DNA]</scope>
    <source>
        <strain evidence="14 26">P5 C A 35</strain>
    </source>
</reference>
<dbReference type="Proteomes" id="UP000253144">
    <property type="component" value="Unassembled WGS sequence"/>
</dbReference>
<reference evidence="6" key="15">
    <citation type="submission" date="2022-05" db="EMBL/GenBank/DDBJ databases">
        <title>Draft genome sequences of Clostridium perfringens strains isolated from Peru.</title>
        <authorList>
            <person name="Hurtado R."/>
            <person name="Lima L."/>
            <person name="Sousa T."/>
            <person name="Jaiswal A.K."/>
            <person name="Tiwari S."/>
            <person name="Maturrano L."/>
            <person name="Brenig B."/>
            <person name="Azevedo V."/>
        </authorList>
    </citation>
    <scope>NUCLEOTIDE SEQUENCE</scope>
    <source>
        <strain evidence="6">CP4</strain>
    </source>
</reference>
<reference evidence="12 23" key="9">
    <citation type="submission" date="2018-05" db="EMBL/GenBank/DDBJ databases">
        <title>Vancomycin-resistant Enterococcus faecium strain from Chelyabinsk, Russia.</title>
        <authorList>
            <person name="Gostev V."/>
            <person name="Goncharov A."/>
            <person name="Kolodzhieva V."/>
            <person name="Suvorov A."/>
            <person name="Sidorenko S."/>
            <person name="Zueva L."/>
        </authorList>
    </citation>
    <scope>NUCLEOTIDE SEQUENCE [LARGE SCALE GENOMIC DNA]</scope>
    <source>
        <strain evidence="12 23">20</strain>
    </source>
</reference>
<dbReference type="Proteomes" id="UP000289562">
    <property type="component" value="Unassembled WGS sequence"/>
</dbReference>
<evidence type="ECO:0000313" key="25">
    <source>
        <dbReference type="Proteomes" id="UP000275747"/>
    </source>
</evidence>
<dbReference type="SUPFAM" id="SSF143567">
    <property type="entry name" value="YkuJ-like"/>
    <property type="match status" value="1"/>
</dbReference>
<dbReference type="Proteomes" id="UP001141166">
    <property type="component" value="Unassembled WGS sequence"/>
</dbReference>
<evidence type="ECO:0000313" key="13">
    <source>
        <dbReference type="EMBL" id="RBS25694.1"/>
    </source>
</evidence>
<evidence type="ECO:0000313" key="1">
    <source>
        <dbReference type="EMBL" id="AYM73424.1"/>
    </source>
</evidence>
<evidence type="ECO:0000313" key="15">
    <source>
        <dbReference type="EMBL" id="RXU89461.1"/>
    </source>
</evidence>
<evidence type="ECO:0000313" key="22">
    <source>
        <dbReference type="Proteomes" id="UP000224303"/>
    </source>
</evidence>
<sequence>MTHSQLVAIIKRLEAMVESADNELQVRRFEKEGVEKCTVTYDKATDTFELTETDTHQQYEFDNIDIVAMEIYDLIQ</sequence>
<evidence type="ECO:0000313" key="26">
    <source>
        <dbReference type="Proteomes" id="UP000281752"/>
    </source>
</evidence>
<dbReference type="EMBL" id="QHGU01000027">
    <property type="protein sequence ID" value="PZM55881.1"/>
    <property type="molecule type" value="Genomic_DNA"/>
</dbReference>
<dbReference type="Proteomes" id="UP000224303">
    <property type="component" value="Unassembled WGS sequence"/>
</dbReference>
<dbReference type="Proteomes" id="UP000448762">
    <property type="component" value="Unassembled WGS sequence"/>
</dbReference>
<dbReference type="EMBL" id="WEFP01000001">
    <property type="protein sequence ID" value="KAB7576682.1"/>
    <property type="molecule type" value="Genomic_DNA"/>
</dbReference>